<organism evidence="2 3">
    <name type="scientific">Ambispora gerdemannii</name>
    <dbReference type="NCBI Taxonomy" id="144530"/>
    <lineage>
        <taxon>Eukaryota</taxon>
        <taxon>Fungi</taxon>
        <taxon>Fungi incertae sedis</taxon>
        <taxon>Mucoromycota</taxon>
        <taxon>Glomeromycotina</taxon>
        <taxon>Glomeromycetes</taxon>
        <taxon>Archaeosporales</taxon>
        <taxon>Ambisporaceae</taxon>
        <taxon>Ambispora</taxon>
    </lineage>
</organism>
<feature type="compositionally biased region" description="Low complexity" evidence="1">
    <location>
        <begin position="105"/>
        <end position="117"/>
    </location>
</feature>
<dbReference type="EMBL" id="CAJVPL010006601">
    <property type="protein sequence ID" value="CAG8665122.1"/>
    <property type="molecule type" value="Genomic_DNA"/>
</dbReference>
<comment type="caution">
    <text evidence="2">The sequence shown here is derived from an EMBL/GenBank/DDBJ whole genome shotgun (WGS) entry which is preliminary data.</text>
</comment>
<feature type="region of interest" description="Disordered" evidence="1">
    <location>
        <begin position="98"/>
        <end position="118"/>
    </location>
</feature>
<evidence type="ECO:0000313" key="2">
    <source>
        <dbReference type="EMBL" id="CAG8665122.1"/>
    </source>
</evidence>
<proteinExistence type="predicted"/>
<accession>A0A9N9E933</accession>
<protein>
    <submittedName>
        <fullName evidence="2">5239_t:CDS:1</fullName>
    </submittedName>
</protein>
<evidence type="ECO:0000256" key="1">
    <source>
        <dbReference type="SAM" id="MobiDB-lite"/>
    </source>
</evidence>
<dbReference type="Proteomes" id="UP000789831">
    <property type="component" value="Unassembled WGS sequence"/>
</dbReference>
<dbReference type="AlphaFoldDB" id="A0A9N9E933"/>
<gene>
    <name evidence="2" type="ORF">AGERDE_LOCUS12002</name>
</gene>
<sequence length="152" mass="17484">MTFATEEDLANARKIKLILDNHQLEWVNSNTKTCYYCHSSTHSISNCHTKTENQAENNHNSNTFYRSNKQQSNPLANDLMDYTLLNTNNTLLNTNNTELKESDNETNPNENNSNSSSRQFYNISQHNKFKSSYAQAVKQISKTNANELTNRL</sequence>
<evidence type="ECO:0000313" key="3">
    <source>
        <dbReference type="Proteomes" id="UP000789831"/>
    </source>
</evidence>
<reference evidence="2" key="1">
    <citation type="submission" date="2021-06" db="EMBL/GenBank/DDBJ databases">
        <authorList>
            <person name="Kallberg Y."/>
            <person name="Tangrot J."/>
            <person name="Rosling A."/>
        </authorList>
    </citation>
    <scope>NUCLEOTIDE SEQUENCE</scope>
    <source>
        <strain evidence="2">MT106</strain>
    </source>
</reference>
<name>A0A9N9E933_9GLOM</name>
<keyword evidence="3" id="KW-1185">Reference proteome</keyword>
<feature type="non-terminal residue" evidence="2">
    <location>
        <position position="152"/>
    </location>
</feature>